<gene>
    <name evidence="2" type="ORF">SCAL_001461</name>
</gene>
<evidence type="ECO:0000256" key="1">
    <source>
        <dbReference type="SAM" id="MobiDB-lite"/>
    </source>
</evidence>
<dbReference type="SUPFAM" id="SSF48695">
    <property type="entry name" value="Multiheme cytochromes"/>
    <property type="match status" value="1"/>
</dbReference>
<dbReference type="Proteomes" id="UP000186940">
    <property type="component" value="Unassembled WGS sequence"/>
</dbReference>
<sequence>MTKKYRNEDGCCIQRGEAMRRLIIATIVVSLVLMAGCLGEEAPPAPTPTPTPAPTVTPTVTPGAAEPSGHWANCIKCHADKEDHISQYVESCTQCHGSGVDTNVHPDKGGVGHSDLGCMDSECHK</sequence>
<feature type="compositionally biased region" description="Pro residues" evidence="1">
    <location>
        <begin position="43"/>
        <end position="55"/>
    </location>
</feature>
<name>A0A1F2P8P4_9EURY</name>
<evidence type="ECO:0000313" key="3">
    <source>
        <dbReference type="Proteomes" id="UP000186940"/>
    </source>
</evidence>
<organism evidence="2 3">
    <name type="scientific">Candidatus Syntropharchaeum caldarium</name>
    <dbReference type="NCBI Taxonomy" id="1838285"/>
    <lineage>
        <taxon>Archaea</taxon>
        <taxon>Methanobacteriati</taxon>
        <taxon>Methanobacteriota</taxon>
        <taxon>Stenosarchaea group</taxon>
        <taxon>Methanomicrobia</taxon>
        <taxon>Methanosarcinales</taxon>
        <taxon>ANME-2 cluster</taxon>
        <taxon>Candidatus Syntropharchaeum</taxon>
    </lineage>
</organism>
<dbReference type="InterPro" id="IPR036280">
    <property type="entry name" value="Multihaem_cyt_sf"/>
</dbReference>
<keyword evidence="3" id="KW-1185">Reference proteome</keyword>
<dbReference type="EMBL" id="LYOS01000004">
    <property type="protein sequence ID" value="OFV67543.1"/>
    <property type="molecule type" value="Genomic_DNA"/>
</dbReference>
<accession>A0A1F2P8P4</accession>
<feature type="region of interest" description="Disordered" evidence="1">
    <location>
        <begin position="40"/>
        <end position="64"/>
    </location>
</feature>
<dbReference type="STRING" id="1838285.SCAL_001461"/>
<reference evidence="2" key="1">
    <citation type="submission" date="2016-05" db="EMBL/GenBank/DDBJ databases">
        <title>Microbial consortia oxidize butane by reversing methanogenesis.</title>
        <authorList>
            <person name="Laso-Perez R."/>
            <person name="Richter M."/>
            <person name="Wegener G."/>
            <person name="Musat F."/>
        </authorList>
    </citation>
    <scope>NUCLEOTIDE SEQUENCE [LARGE SCALE GENOMIC DNA]</scope>
    <source>
        <strain evidence="2">BOX2</strain>
    </source>
</reference>
<dbReference type="AlphaFoldDB" id="A0A1F2P8P4"/>
<evidence type="ECO:0000313" key="2">
    <source>
        <dbReference type="EMBL" id="OFV67543.1"/>
    </source>
</evidence>
<protein>
    <submittedName>
        <fullName evidence="2">Uncharacterized protein</fullName>
    </submittedName>
</protein>
<comment type="caution">
    <text evidence="2">The sequence shown here is derived from an EMBL/GenBank/DDBJ whole genome shotgun (WGS) entry which is preliminary data.</text>
</comment>
<proteinExistence type="predicted"/>